<dbReference type="AlphaFoldDB" id="A0A8J5F3Q6"/>
<dbReference type="Pfam" id="PF26369">
    <property type="entry name" value="UPF0426"/>
    <property type="match status" value="1"/>
</dbReference>
<feature type="compositionally biased region" description="Acidic residues" evidence="1">
    <location>
        <begin position="239"/>
        <end position="251"/>
    </location>
</feature>
<keyword evidence="4" id="KW-1185">Reference proteome</keyword>
<name>A0A8J5F3Q6_ZINOF</name>
<dbReference type="Proteomes" id="UP000734854">
    <property type="component" value="Unassembled WGS sequence"/>
</dbReference>
<evidence type="ECO:0000256" key="1">
    <source>
        <dbReference type="SAM" id="MobiDB-lite"/>
    </source>
</evidence>
<sequence length="251" mass="28069">MRIGGWGARCSCTRARTTALWCPREEDCRRMWLERKKRSAAPVARTREREREEGLIDAGMSNVGTIPCCGQRRRFGDCVRDWSVLGLSGPHFYLLLLLAMTLLMLAPLERPFLLQLVVMLLAEMLKMLERCSRDGISSAGEMPSSATDEWENRFPSPSTISAMERRRMKPSFSVKAFVNPLDDPILKQAFKEPVAFVGGVFAGLLRLDLNEEPLREWIAKTVEVAGIDAEGDAQGNAAEADDEGPQPIEIE</sequence>
<feature type="region of interest" description="Disordered" evidence="1">
    <location>
        <begin position="230"/>
        <end position="251"/>
    </location>
</feature>
<keyword evidence="2" id="KW-1133">Transmembrane helix</keyword>
<evidence type="ECO:0000313" key="3">
    <source>
        <dbReference type="EMBL" id="KAG6478681.1"/>
    </source>
</evidence>
<proteinExistence type="predicted"/>
<organism evidence="3 4">
    <name type="scientific">Zingiber officinale</name>
    <name type="common">Ginger</name>
    <name type="synonym">Amomum zingiber</name>
    <dbReference type="NCBI Taxonomy" id="94328"/>
    <lineage>
        <taxon>Eukaryota</taxon>
        <taxon>Viridiplantae</taxon>
        <taxon>Streptophyta</taxon>
        <taxon>Embryophyta</taxon>
        <taxon>Tracheophyta</taxon>
        <taxon>Spermatophyta</taxon>
        <taxon>Magnoliopsida</taxon>
        <taxon>Liliopsida</taxon>
        <taxon>Zingiberales</taxon>
        <taxon>Zingiberaceae</taxon>
        <taxon>Zingiber</taxon>
    </lineage>
</organism>
<evidence type="ECO:0000313" key="4">
    <source>
        <dbReference type="Proteomes" id="UP000734854"/>
    </source>
</evidence>
<dbReference type="PANTHER" id="PTHR35996:SF1">
    <property type="entry name" value="OS04G0528100 PROTEIN"/>
    <property type="match status" value="1"/>
</dbReference>
<dbReference type="EMBL" id="JACMSC010000017">
    <property type="protein sequence ID" value="KAG6478681.1"/>
    <property type="molecule type" value="Genomic_DNA"/>
</dbReference>
<protein>
    <submittedName>
        <fullName evidence="3">Uncharacterized protein</fullName>
    </submittedName>
</protein>
<keyword evidence="2" id="KW-0472">Membrane</keyword>
<keyword evidence="2" id="KW-0812">Transmembrane</keyword>
<dbReference type="PANTHER" id="PTHR35996">
    <property type="entry name" value="OSJNBA0038O10.25 PROTEIN"/>
    <property type="match status" value="1"/>
</dbReference>
<reference evidence="3 4" key="1">
    <citation type="submission" date="2020-08" db="EMBL/GenBank/DDBJ databases">
        <title>Plant Genome Project.</title>
        <authorList>
            <person name="Zhang R.-G."/>
        </authorList>
    </citation>
    <scope>NUCLEOTIDE SEQUENCE [LARGE SCALE GENOMIC DNA]</scope>
    <source>
        <tissue evidence="3">Rhizome</tissue>
    </source>
</reference>
<gene>
    <name evidence="3" type="ORF">ZIOFF_062125</name>
</gene>
<feature type="transmembrane region" description="Helical" evidence="2">
    <location>
        <begin position="82"/>
        <end position="106"/>
    </location>
</feature>
<dbReference type="InterPro" id="IPR040278">
    <property type="entry name" value="UPF0426"/>
</dbReference>
<comment type="caution">
    <text evidence="3">The sequence shown here is derived from an EMBL/GenBank/DDBJ whole genome shotgun (WGS) entry which is preliminary data.</text>
</comment>
<evidence type="ECO:0000256" key="2">
    <source>
        <dbReference type="SAM" id="Phobius"/>
    </source>
</evidence>
<accession>A0A8J5F3Q6</accession>